<dbReference type="CDD" id="cd23767">
    <property type="entry name" value="IQCD"/>
    <property type="match status" value="1"/>
</dbReference>
<evidence type="ECO:0008006" key="6">
    <source>
        <dbReference type="Google" id="ProtNLM"/>
    </source>
</evidence>
<comment type="similarity">
    <text evidence="2">Belongs to the IQD family.</text>
</comment>
<evidence type="ECO:0000256" key="2">
    <source>
        <dbReference type="ARBA" id="ARBA00024341"/>
    </source>
</evidence>
<comment type="caution">
    <text evidence="4">The sequence shown here is derived from an EMBL/GenBank/DDBJ whole genome shotgun (WGS) entry which is preliminary data.</text>
</comment>
<evidence type="ECO:0000313" key="5">
    <source>
        <dbReference type="Proteomes" id="UP001054889"/>
    </source>
</evidence>
<reference evidence="4" key="2">
    <citation type="submission" date="2021-12" db="EMBL/GenBank/DDBJ databases">
        <title>Resequencing data analysis of finger millet.</title>
        <authorList>
            <person name="Hatakeyama M."/>
            <person name="Aluri S."/>
            <person name="Balachadran M.T."/>
            <person name="Sivarajan S.R."/>
            <person name="Poveda L."/>
            <person name="Shimizu-Inatsugi R."/>
            <person name="Schlapbach R."/>
            <person name="Sreeman S.M."/>
            <person name="Shimizu K.K."/>
        </authorList>
    </citation>
    <scope>NUCLEOTIDE SEQUENCE</scope>
</reference>
<dbReference type="GO" id="GO:0005516">
    <property type="term" value="F:calmodulin binding"/>
    <property type="evidence" value="ECO:0007669"/>
    <property type="project" value="UniProtKB-KW"/>
</dbReference>
<dbReference type="PANTHER" id="PTHR32295">
    <property type="entry name" value="IQ-DOMAIN 5-RELATED"/>
    <property type="match status" value="1"/>
</dbReference>
<evidence type="ECO:0000256" key="3">
    <source>
        <dbReference type="SAM" id="MobiDB-lite"/>
    </source>
</evidence>
<feature type="compositionally biased region" description="Basic and acidic residues" evidence="3">
    <location>
        <begin position="138"/>
        <end position="164"/>
    </location>
</feature>
<dbReference type="Pfam" id="PF00612">
    <property type="entry name" value="IQ"/>
    <property type="match status" value="1"/>
</dbReference>
<dbReference type="PANTHER" id="PTHR32295:SF34">
    <property type="entry name" value="OS05G0541100 PROTEIN"/>
    <property type="match status" value="1"/>
</dbReference>
<dbReference type="Proteomes" id="UP001054889">
    <property type="component" value="Unassembled WGS sequence"/>
</dbReference>
<dbReference type="PROSITE" id="PS50096">
    <property type="entry name" value="IQ"/>
    <property type="match status" value="2"/>
</dbReference>
<feature type="region of interest" description="Disordered" evidence="3">
    <location>
        <begin position="389"/>
        <end position="417"/>
    </location>
</feature>
<gene>
    <name evidence="4" type="primary">gb01970</name>
    <name evidence="4" type="ORF">PR202_gb01970</name>
</gene>
<accession>A0AAV5DXY3</accession>
<reference evidence="4" key="1">
    <citation type="journal article" date="2018" name="DNA Res.">
        <title>Multiple hybrid de novo genome assembly of finger millet, an orphan allotetraploid crop.</title>
        <authorList>
            <person name="Hatakeyama M."/>
            <person name="Aluri S."/>
            <person name="Balachadran M.T."/>
            <person name="Sivarajan S.R."/>
            <person name="Patrignani A."/>
            <person name="Gruter S."/>
            <person name="Poveda L."/>
            <person name="Shimizu-Inatsugi R."/>
            <person name="Baeten J."/>
            <person name="Francoijs K.J."/>
            <person name="Nataraja K.N."/>
            <person name="Reddy Y.A.N."/>
            <person name="Phadnis S."/>
            <person name="Ravikumar R.L."/>
            <person name="Schlapbach R."/>
            <person name="Sreeman S.M."/>
            <person name="Shimizu K.K."/>
        </authorList>
    </citation>
    <scope>NUCLEOTIDE SEQUENCE</scope>
</reference>
<keyword evidence="5" id="KW-1185">Reference proteome</keyword>
<feature type="compositionally biased region" description="Polar residues" evidence="3">
    <location>
        <begin position="404"/>
        <end position="417"/>
    </location>
</feature>
<sequence length="442" mass="48529">MGWIKSIVGVKGPEKAAAAGGKGRNKWTRLWRSSSSASSRAGSGEGGSALASQASSDSFSSVVAAVVRAPPRDFRLIRQEWAAVRIQTAFRAFLARRALKALRGIVRLQAIVRGRFVRRQLAVTVKCMNALLRVQERARERRARSSADGRGSQDDRNGRTNPDKDAEEQWCDRQGSVDEVRSKLHKKNEGAAKRERAIAYALSHQVYVVAISFLFRHCLPYADHHPFQPRNSKHNSRPSSPARCVRSHESLKCSQNMNYLEGWRSTKPWETRIMDPNHSDSQFLKNSEENLTVAKNSDAGSVRIRRNNVTTRVVATPPSVLSASSSDFVCEGSSPSTSSVTPVSAASVLASEARSDGGHVGGPNYMNLTKSAKARLNGFSSHRGSFQLQRQQRSGDMPRKALSSIDTQSNAGSEISVTSRRLNSMSLKGCSMTRSLDKENDC</sequence>
<protein>
    <recommendedName>
        <fullName evidence="6">Calmodulin binding protein</fullName>
    </recommendedName>
</protein>
<evidence type="ECO:0000256" key="1">
    <source>
        <dbReference type="ARBA" id="ARBA00022860"/>
    </source>
</evidence>
<feature type="region of interest" description="Disordered" evidence="3">
    <location>
        <begin position="138"/>
        <end position="172"/>
    </location>
</feature>
<keyword evidence="1" id="KW-0112">Calmodulin-binding</keyword>
<evidence type="ECO:0000313" key="4">
    <source>
        <dbReference type="EMBL" id="GJN15081.1"/>
    </source>
</evidence>
<organism evidence="4 5">
    <name type="scientific">Eleusine coracana subsp. coracana</name>
    <dbReference type="NCBI Taxonomy" id="191504"/>
    <lineage>
        <taxon>Eukaryota</taxon>
        <taxon>Viridiplantae</taxon>
        <taxon>Streptophyta</taxon>
        <taxon>Embryophyta</taxon>
        <taxon>Tracheophyta</taxon>
        <taxon>Spermatophyta</taxon>
        <taxon>Magnoliopsida</taxon>
        <taxon>Liliopsida</taxon>
        <taxon>Poales</taxon>
        <taxon>Poaceae</taxon>
        <taxon>PACMAD clade</taxon>
        <taxon>Chloridoideae</taxon>
        <taxon>Cynodonteae</taxon>
        <taxon>Eleusininae</taxon>
        <taxon>Eleusine</taxon>
    </lineage>
</organism>
<dbReference type="AlphaFoldDB" id="A0AAV5DXY3"/>
<dbReference type="InterPro" id="IPR000048">
    <property type="entry name" value="IQ_motif_EF-hand-BS"/>
</dbReference>
<dbReference type="EMBL" id="BQKI01000071">
    <property type="protein sequence ID" value="GJN15081.1"/>
    <property type="molecule type" value="Genomic_DNA"/>
</dbReference>
<name>A0AAV5DXY3_ELECO</name>
<proteinExistence type="inferred from homology"/>